<protein>
    <submittedName>
        <fullName evidence="1">Uncharacterized protein</fullName>
    </submittedName>
</protein>
<sequence length="14" mass="1799">MKVRRKEIANFYFP</sequence>
<proteinExistence type="predicted"/>
<reference evidence="1" key="1">
    <citation type="submission" date="2014-11" db="EMBL/GenBank/DDBJ databases">
        <authorList>
            <person name="Amaro Gonzalez C."/>
        </authorList>
    </citation>
    <scope>NUCLEOTIDE SEQUENCE</scope>
</reference>
<dbReference type="EMBL" id="GBXM01089839">
    <property type="protein sequence ID" value="JAH18738.1"/>
    <property type="molecule type" value="Transcribed_RNA"/>
</dbReference>
<organism evidence="1">
    <name type="scientific">Anguilla anguilla</name>
    <name type="common">European freshwater eel</name>
    <name type="synonym">Muraena anguilla</name>
    <dbReference type="NCBI Taxonomy" id="7936"/>
    <lineage>
        <taxon>Eukaryota</taxon>
        <taxon>Metazoa</taxon>
        <taxon>Chordata</taxon>
        <taxon>Craniata</taxon>
        <taxon>Vertebrata</taxon>
        <taxon>Euteleostomi</taxon>
        <taxon>Actinopterygii</taxon>
        <taxon>Neopterygii</taxon>
        <taxon>Teleostei</taxon>
        <taxon>Anguilliformes</taxon>
        <taxon>Anguillidae</taxon>
        <taxon>Anguilla</taxon>
    </lineage>
</organism>
<accession>A0A0E9QRM1</accession>
<evidence type="ECO:0000313" key="1">
    <source>
        <dbReference type="EMBL" id="JAH18738.1"/>
    </source>
</evidence>
<name>A0A0E9QRM1_ANGAN</name>
<reference evidence="1" key="2">
    <citation type="journal article" date="2015" name="Fish Shellfish Immunol.">
        <title>Early steps in the European eel (Anguilla anguilla)-Vibrio vulnificus interaction in the gills: Role of the RtxA13 toxin.</title>
        <authorList>
            <person name="Callol A."/>
            <person name="Pajuelo D."/>
            <person name="Ebbesson L."/>
            <person name="Teles M."/>
            <person name="MacKenzie S."/>
            <person name="Amaro C."/>
        </authorList>
    </citation>
    <scope>NUCLEOTIDE SEQUENCE</scope>
</reference>